<dbReference type="Pfam" id="PF02771">
    <property type="entry name" value="Acyl-CoA_dh_N"/>
    <property type="match status" value="1"/>
</dbReference>
<dbReference type="EMBL" id="QWGB01000005">
    <property type="protein sequence ID" value="RIJ24696.1"/>
    <property type="molecule type" value="Genomic_DNA"/>
</dbReference>
<dbReference type="PANTHER" id="PTHR48083">
    <property type="entry name" value="MEDIUM-CHAIN SPECIFIC ACYL-COA DEHYDROGENASE, MITOCHONDRIAL-RELATED"/>
    <property type="match status" value="1"/>
</dbReference>
<dbReference type="Gene3D" id="1.20.140.10">
    <property type="entry name" value="Butyryl-CoA Dehydrogenase, subunit A, domain 3"/>
    <property type="match status" value="1"/>
</dbReference>
<gene>
    <name evidence="10" type="ORF">D1224_03895</name>
</gene>
<keyword evidence="3 6" id="KW-0285">Flavoprotein</keyword>
<protein>
    <submittedName>
        <fullName evidence="10">Acyl-CoA dehydrogenase</fullName>
    </submittedName>
</protein>
<comment type="similarity">
    <text evidence="2 6">Belongs to the acyl-CoA dehydrogenase family.</text>
</comment>
<evidence type="ECO:0000313" key="10">
    <source>
        <dbReference type="EMBL" id="RIJ24696.1"/>
    </source>
</evidence>
<dbReference type="InterPro" id="IPR009100">
    <property type="entry name" value="AcylCoA_DH/oxidase_NM_dom_sf"/>
</dbReference>
<dbReference type="AlphaFoldDB" id="A0A399QZW7"/>
<reference evidence="10 11" key="1">
    <citation type="submission" date="2018-08" db="EMBL/GenBank/DDBJ databases">
        <title>Henriciella mobilis sp. nov., isolated from seawater.</title>
        <authorList>
            <person name="Cheng H."/>
            <person name="Wu Y.-H."/>
            <person name="Xu X.-W."/>
            <person name="Guo L.-L."/>
        </authorList>
    </citation>
    <scope>NUCLEOTIDE SEQUENCE [LARGE SCALE GENOMIC DNA]</scope>
    <source>
        <strain evidence="10 11">CCUG66934</strain>
    </source>
</reference>
<evidence type="ECO:0000259" key="8">
    <source>
        <dbReference type="Pfam" id="PF02770"/>
    </source>
</evidence>
<dbReference type="FunFam" id="2.40.110.10:FF:000002">
    <property type="entry name" value="Acyl-CoA dehydrogenase fadE12"/>
    <property type="match status" value="1"/>
</dbReference>
<accession>A0A399QZW7</accession>
<dbReference type="OrthoDB" id="9775090at2"/>
<evidence type="ECO:0000256" key="6">
    <source>
        <dbReference type="RuleBase" id="RU362125"/>
    </source>
</evidence>
<dbReference type="GO" id="GO:0003995">
    <property type="term" value="F:acyl-CoA dehydrogenase activity"/>
    <property type="evidence" value="ECO:0007669"/>
    <property type="project" value="TreeGrafter"/>
</dbReference>
<organism evidence="10 11">
    <name type="scientific">Henriciella barbarensis</name>
    <dbReference type="NCBI Taxonomy" id="86342"/>
    <lineage>
        <taxon>Bacteria</taxon>
        <taxon>Pseudomonadati</taxon>
        <taxon>Pseudomonadota</taxon>
        <taxon>Alphaproteobacteria</taxon>
        <taxon>Hyphomonadales</taxon>
        <taxon>Hyphomonadaceae</taxon>
        <taxon>Henriciella</taxon>
    </lineage>
</organism>
<dbReference type="InterPro" id="IPR009075">
    <property type="entry name" value="AcylCo_DH/oxidase_C"/>
</dbReference>
<name>A0A399QZW7_9PROT</name>
<evidence type="ECO:0000259" key="7">
    <source>
        <dbReference type="Pfam" id="PF00441"/>
    </source>
</evidence>
<dbReference type="GO" id="GO:0033539">
    <property type="term" value="P:fatty acid beta-oxidation using acyl-CoA dehydrogenase"/>
    <property type="evidence" value="ECO:0007669"/>
    <property type="project" value="TreeGrafter"/>
</dbReference>
<dbReference type="InterPro" id="IPR046373">
    <property type="entry name" value="Acyl-CoA_Oxase/DH_mid-dom_sf"/>
</dbReference>
<feature type="domain" description="Acyl-CoA dehydrogenase/oxidase C-terminal" evidence="7">
    <location>
        <begin position="249"/>
        <end position="397"/>
    </location>
</feature>
<dbReference type="InterPro" id="IPR006091">
    <property type="entry name" value="Acyl-CoA_Oxase/DH_mid-dom"/>
</dbReference>
<keyword evidence="5 6" id="KW-0560">Oxidoreductase</keyword>
<dbReference type="Gene3D" id="2.40.110.10">
    <property type="entry name" value="Butyryl-CoA Dehydrogenase, subunit A, domain 2"/>
    <property type="match status" value="1"/>
</dbReference>
<dbReference type="FunFam" id="1.20.140.10:FF:000001">
    <property type="entry name" value="Acyl-CoA dehydrogenase"/>
    <property type="match status" value="1"/>
</dbReference>
<feature type="domain" description="Acyl-CoA oxidase/dehydrogenase middle" evidence="8">
    <location>
        <begin position="145"/>
        <end position="237"/>
    </location>
</feature>
<dbReference type="InterPro" id="IPR036250">
    <property type="entry name" value="AcylCo_DH-like_C"/>
</dbReference>
<dbReference type="Proteomes" id="UP000265431">
    <property type="component" value="Unassembled WGS sequence"/>
</dbReference>
<evidence type="ECO:0000259" key="9">
    <source>
        <dbReference type="Pfam" id="PF02771"/>
    </source>
</evidence>
<evidence type="ECO:0000256" key="2">
    <source>
        <dbReference type="ARBA" id="ARBA00009347"/>
    </source>
</evidence>
<dbReference type="PANTHER" id="PTHR48083:SF28">
    <property type="entry name" value="ACYL-COA DEHYDROGENASE FAMILY PROTEIN (AFU_ORTHOLOGUE AFUA_6G10880)-RELATED"/>
    <property type="match status" value="1"/>
</dbReference>
<evidence type="ECO:0000256" key="3">
    <source>
        <dbReference type="ARBA" id="ARBA00022630"/>
    </source>
</evidence>
<dbReference type="Gene3D" id="1.10.540.10">
    <property type="entry name" value="Acyl-CoA dehydrogenase/oxidase, N-terminal domain"/>
    <property type="match status" value="1"/>
</dbReference>
<sequence length="399" mass="43252">MDTIARMAKAQEITFDSLRPPAPWMDETHSIWRKSVRAFVDKELVPHIEDWEAAGEIPRDIYPKAAEAGLIGMGYPEEYGGAGTDFDRFHGTVTSEELARMGAGGVSSALMIHGIGLPPVMVGGSEDMKREIAPQVLSGKKQISLGITEPGGGSDVAQLKTNAKKSGNGWVVNGSKTYITGGCTSKWLTTAVRTGGEGMAGISLMLIDLEAEGVSRTALPKMGWWASDTATIHFDDVFVPPENLIGEVDRGFVSIMANFNGERLGMAAQAAACARVCIEDAAAWAQQRQTFGKRLADHQVIRHKIAAMCQKVWATTAMLDQLTWRVQNGEQPIAELAMLKVQATETMEFCAREAMQILGGAGFIRGHRVERIYREVRVMAIGGGSEEIMRDLASRQLGL</sequence>
<dbReference type="SUPFAM" id="SSF47203">
    <property type="entry name" value="Acyl-CoA dehydrogenase C-terminal domain-like"/>
    <property type="match status" value="1"/>
</dbReference>
<evidence type="ECO:0000256" key="1">
    <source>
        <dbReference type="ARBA" id="ARBA00001974"/>
    </source>
</evidence>
<dbReference type="Pfam" id="PF02770">
    <property type="entry name" value="Acyl-CoA_dh_M"/>
    <property type="match status" value="1"/>
</dbReference>
<dbReference type="GO" id="GO:0005737">
    <property type="term" value="C:cytoplasm"/>
    <property type="evidence" value="ECO:0007669"/>
    <property type="project" value="TreeGrafter"/>
</dbReference>
<comment type="caution">
    <text evidence="10">The sequence shown here is derived from an EMBL/GenBank/DDBJ whole genome shotgun (WGS) entry which is preliminary data.</text>
</comment>
<feature type="domain" description="Acyl-CoA dehydrogenase/oxidase N-terminal" evidence="9">
    <location>
        <begin position="27"/>
        <end position="140"/>
    </location>
</feature>
<evidence type="ECO:0000313" key="11">
    <source>
        <dbReference type="Proteomes" id="UP000265431"/>
    </source>
</evidence>
<comment type="cofactor">
    <cofactor evidence="1 6">
        <name>FAD</name>
        <dbReference type="ChEBI" id="CHEBI:57692"/>
    </cofactor>
</comment>
<keyword evidence="11" id="KW-1185">Reference proteome</keyword>
<evidence type="ECO:0000256" key="4">
    <source>
        <dbReference type="ARBA" id="ARBA00022827"/>
    </source>
</evidence>
<evidence type="ECO:0000256" key="5">
    <source>
        <dbReference type="ARBA" id="ARBA00023002"/>
    </source>
</evidence>
<dbReference type="SUPFAM" id="SSF56645">
    <property type="entry name" value="Acyl-CoA dehydrogenase NM domain-like"/>
    <property type="match status" value="1"/>
</dbReference>
<keyword evidence="4 6" id="KW-0274">FAD</keyword>
<dbReference type="GO" id="GO:0050660">
    <property type="term" value="F:flavin adenine dinucleotide binding"/>
    <property type="evidence" value="ECO:0007669"/>
    <property type="project" value="InterPro"/>
</dbReference>
<proteinExistence type="inferred from homology"/>
<dbReference type="InterPro" id="IPR037069">
    <property type="entry name" value="AcylCoA_DH/ox_N_sf"/>
</dbReference>
<dbReference type="InterPro" id="IPR013786">
    <property type="entry name" value="AcylCoA_DH/ox_N"/>
</dbReference>
<dbReference type="Pfam" id="PF00441">
    <property type="entry name" value="Acyl-CoA_dh_1"/>
    <property type="match status" value="1"/>
</dbReference>
<dbReference type="InterPro" id="IPR050741">
    <property type="entry name" value="Acyl-CoA_dehydrogenase"/>
</dbReference>